<evidence type="ECO:0000256" key="9">
    <source>
        <dbReference type="ARBA" id="ARBA00023136"/>
    </source>
</evidence>
<dbReference type="STRING" id="1781255.BH720_07775"/>
<keyword evidence="4" id="KW-0479">Metal-binding</keyword>
<keyword evidence="9 12" id="KW-0472">Membrane</keyword>
<feature type="transmembrane region" description="Helical" evidence="12">
    <location>
        <begin position="25"/>
        <end position="46"/>
    </location>
</feature>
<evidence type="ECO:0000256" key="8">
    <source>
        <dbReference type="ARBA" id="ARBA00023133"/>
    </source>
</evidence>
<keyword evidence="8" id="KW-0350">Heme biosynthesis</keyword>
<evidence type="ECO:0000256" key="10">
    <source>
        <dbReference type="ARBA" id="ARBA00023157"/>
    </source>
</evidence>
<evidence type="ECO:0000256" key="4">
    <source>
        <dbReference type="ARBA" id="ARBA00022723"/>
    </source>
</evidence>
<evidence type="ECO:0000256" key="12">
    <source>
        <dbReference type="SAM" id="Phobius"/>
    </source>
</evidence>
<feature type="transmembrane region" description="Helical" evidence="12">
    <location>
        <begin position="245"/>
        <end position="267"/>
    </location>
</feature>
<proteinExistence type="predicted"/>
<reference evidence="13" key="1">
    <citation type="submission" date="2016-09" db="EMBL/GenBank/DDBJ databases">
        <title>Draft genome of thermotolerant cyanobacterium Desertifilum sp. strain IPPAS B-1220.</title>
        <authorList>
            <person name="Sinetova M.A."/>
            <person name="Bolakhan K."/>
            <person name="Zayadan B.K."/>
            <person name="Mironov K.S."/>
            <person name="Ustinova V."/>
            <person name="Kupriyanova E.V."/>
            <person name="Sidorov R.A."/>
            <person name="Skrypnik A.N."/>
            <person name="Gogoleva N.E."/>
            <person name="Gogolev Y.V."/>
            <person name="Los D.A."/>
        </authorList>
    </citation>
    <scope>NUCLEOTIDE SEQUENCE [LARGE SCALE GENOMIC DNA]</scope>
    <source>
        <strain evidence="13">IPPAS B-1220</strain>
    </source>
</reference>
<dbReference type="EMBL" id="MJGC01000044">
    <property type="protein sequence ID" value="OEJ75818.1"/>
    <property type="molecule type" value="Genomic_DNA"/>
</dbReference>
<dbReference type="AlphaFoldDB" id="A0A1E5QMG3"/>
<name>A0A1E5QMG3_9CYAN</name>
<dbReference type="PANTHER" id="PTHR35457">
    <property type="entry name" value="HEME A SYNTHASE"/>
    <property type="match status" value="1"/>
</dbReference>
<dbReference type="GO" id="GO:0046872">
    <property type="term" value="F:metal ion binding"/>
    <property type="evidence" value="ECO:0007669"/>
    <property type="project" value="UniProtKB-KW"/>
</dbReference>
<evidence type="ECO:0000256" key="5">
    <source>
        <dbReference type="ARBA" id="ARBA00022989"/>
    </source>
</evidence>
<keyword evidence="10" id="KW-1015">Disulfide bond</keyword>
<evidence type="ECO:0000256" key="7">
    <source>
        <dbReference type="ARBA" id="ARBA00023004"/>
    </source>
</evidence>
<comment type="pathway">
    <text evidence="11">Porphyrin-containing compound metabolism.</text>
</comment>
<organism evidence="13">
    <name type="scientific">Desertifilum tharense IPPAS B-1220</name>
    <dbReference type="NCBI Taxonomy" id="1781255"/>
    <lineage>
        <taxon>Bacteria</taxon>
        <taxon>Bacillati</taxon>
        <taxon>Cyanobacteriota</taxon>
        <taxon>Cyanophyceae</taxon>
        <taxon>Desertifilales</taxon>
        <taxon>Desertifilaceae</taxon>
        <taxon>Desertifilum</taxon>
    </lineage>
</organism>
<dbReference type="InterPro" id="IPR050450">
    <property type="entry name" value="COX15/CtaA_HemeA_synthase"/>
</dbReference>
<dbReference type="OrthoDB" id="1447144at2"/>
<keyword evidence="2" id="KW-1003">Cell membrane</keyword>
<feature type="transmembrane region" description="Helical" evidence="12">
    <location>
        <begin position="82"/>
        <end position="99"/>
    </location>
</feature>
<evidence type="ECO:0000256" key="2">
    <source>
        <dbReference type="ARBA" id="ARBA00022475"/>
    </source>
</evidence>
<protein>
    <submittedName>
        <fullName evidence="13">Cytochrome C oxidase subunit I</fullName>
    </submittedName>
</protein>
<feature type="transmembrane region" description="Helical" evidence="12">
    <location>
        <begin position="173"/>
        <end position="193"/>
    </location>
</feature>
<dbReference type="GO" id="GO:0016020">
    <property type="term" value="C:membrane"/>
    <property type="evidence" value="ECO:0007669"/>
    <property type="project" value="UniProtKB-SubCell"/>
</dbReference>
<evidence type="ECO:0000256" key="3">
    <source>
        <dbReference type="ARBA" id="ARBA00022692"/>
    </source>
</evidence>
<keyword evidence="3 12" id="KW-0812">Transmembrane</keyword>
<gene>
    <name evidence="13" type="ORF">BH720_07775</name>
</gene>
<evidence type="ECO:0000256" key="6">
    <source>
        <dbReference type="ARBA" id="ARBA00023002"/>
    </source>
</evidence>
<dbReference type="RefSeq" id="WP_069966610.1">
    <property type="nucleotide sequence ID" value="NZ_CM124774.1"/>
</dbReference>
<dbReference type="Pfam" id="PF02628">
    <property type="entry name" value="COX15-CtaA"/>
    <property type="match status" value="1"/>
</dbReference>
<feature type="transmembrane region" description="Helical" evidence="12">
    <location>
        <begin position="140"/>
        <end position="161"/>
    </location>
</feature>
<keyword evidence="7" id="KW-0408">Iron</keyword>
<dbReference type="PANTHER" id="PTHR35457:SF1">
    <property type="entry name" value="HEME A SYNTHASE"/>
    <property type="match status" value="1"/>
</dbReference>
<keyword evidence="6" id="KW-0560">Oxidoreductase</keyword>
<feature type="transmembrane region" description="Helical" evidence="12">
    <location>
        <begin position="106"/>
        <end position="128"/>
    </location>
</feature>
<evidence type="ECO:0000256" key="1">
    <source>
        <dbReference type="ARBA" id="ARBA00004141"/>
    </source>
</evidence>
<dbReference type="GO" id="GO:0006784">
    <property type="term" value="P:heme A biosynthetic process"/>
    <property type="evidence" value="ECO:0007669"/>
    <property type="project" value="InterPro"/>
</dbReference>
<feature type="transmembrane region" description="Helical" evidence="12">
    <location>
        <begin position="213"/>
        <end position="233"/>
    </location>
</feature>
<keyword evidence="5 12" id="KW-1133">Transmembrane helix</keyword>
<comment type="caution">
    <text evidence="13">The sequence shown here is derived from an EMBL/GenBank/DDBJ whole genome shotgun (WGS) entry which is preliminary data.</text>
</comment>
<comment type="subcellular location">
    <subcellularLocation>
        <location evidence="1">Membrane</location>
        <topology evidence="1">Multi-pass membrane protein</topology>
    </subcellularLocation>
</comment>
<dbReference type="GO" id="GO:0016491">
    <property type="term" value="F:oxidoreductase activity"/>
    <property type="evidence" value="ECO:0007669"/>
    <property type="project" value="UniProtKB-KW"/>
</dbReference>
<dbReference type="InterPro" id="IPR003780">
    <property type="entry name" value="COX15/CtaA_fam"/>
</dbReference>
<accession>A0A1E5QMG3</accession>
<evidence type="ECO:0000313" key="13">
    <source>
        <dbReference type="EMBL" id="OEJ75818.1"/>
    </source>
</evidence>
<feature type="transmembrane region" description="Helical" evidence="12">
    <location>
        <begin position="279"/>
        <end position="297"/>
    </location>
</feature>
<evidence type="ECO:0000256" key="11">
    <source>
        <dbReference type="ARBA" id="ARBA00023444"/>
    </source>
</evidence>
<sequence>MADSVLHQNLTSAERIHPQDRIRSLVFKMAIATLLLMAIGSATRVMNAGLACPDWPLCYGTLIPTQQMNLQVFLEWFHRLDASLIGLMAIALVGLSWWYRQELPKWLPWAALGALSLIVFQGILGGLTVTELLRFDIVTAHLGAALLFFSTLIVIGTLLLPYQGTGAVGKLPWIGLSAAILVYLQSLLGALVASKWALHQCLAGAQLCGVMHSHIAGVVPPTLATVVLTVLALRTPALHPLLRKLAHYAGALVLLQIILGVATFWLHLQVEPLTVAHQAVGASLLGVLVAFTVLGWRELKAPIPTLR</sequence>